<dbReference type="AlphaFoldDB" id="A0A1D8JCX1"/>
<dbReference type="KEGG" id="surl:BI350_02275"/>
<feature type="region of interest" description="Disordered" evidence="1">
    <location>
        <begin position="1"/>
        <end position="20"/>
    </location>
</feature>
<sequence length="266" mass="27918">MSNNDCGCGNSSTNETSPVVQNQRVVIQQVETPCTRTFHETVTEAAELIITPNIISGPTSTRCVGEPRIVTTFPTVQPDCRFTVEQDVCAQFEVTFGAHAEVGDTGVICGEPGTGPCPPPPSNTCCLAVAETNQGNTDVTTTATLNGNPLEAAVASPFSIKICSPNCELEGSHFNLEVHSTTSPDVHFEINHQEITEMSCNGLTLNLTAVSDLHIGSGTLNNVTFNITINPTSFSVVASLGGNTIFTSTSTTDSPDVIDIAPCNPS</sequence>
<accession>A0A1D8JCX1</accession>
<proteinExistence type="predicted"/>
<evidence type="ECO:0000313" key="2">
    <source>
        <dbReference type="EMBL" id="AOV06551.1"/>
    </source>
</evidence>
<feature type="compositionally biased region" description="Polar residues" evidence="1">
    <location>
        <begin position="1"/>
        <end position="18"/>
    </location>
</feature>
<protein>
    <submittedName>
        <fullName evidence="2">Uncharacterized protein</fullName>
    </submittedName>
</protein>
<evidence type="ECO:0000256" key="1">
    <source>
        <dbReference type="SAM" id="MobiDB-lite"/>
    </source>
</evidence>
<name>A0A1D8JCX1_9BACL</name>
<reference evidence="2 3" key="1">
    <citation type="submission" date="2016-09" db="EMBL/GenBank/DDBJ databases">
        <title>Complete genome sequence of the Lysinibacillus sphaericus LMG 22257, a specie of Bacillus with ureolytic activity that can effectively biodeposit calcium carbonate.</title>
        <authorList>
            <person name="Yan W."/>
        </authorList>
    </citation>
    <scope>NUCLEOTIDE SEQUENCE [LARGE SCALE GENOMIC DNA]</scope>
    <source>
        <strain evidence="2 3">LMG 22257</strain>
    </source>
</reference>
<keyword evidence="3" id="KW-1185">Reference proteome</keyword>
<gene>
    <name evidence="2" type="ORF">BI350_02275</name>
</gene>
<evidence type="ECO:0000313" key="3">
    <source>
        <dbReference type="Proteomes" id="UP000185746"/>
    </source>
</evidence>
<organism evidence="2 3">
    <name type="scientific">Sporosarcina ureilytica</name>
    <dbReference type="NCBI Taxonomy" id="298596"/>
    <lineage>
        <taxon>Bacteria</taxon>
        <taxon>Bacillati</taxon>
        <taxon>Bacillota</taxon>
        <taxon>Bacilli</taxon>
        <taxon>Bacillales</taxon>
        <taxon>Caryophanaceae</taxon>
        <taxon>Sporosarcina</taxon>
    </lineage>
</organism>
<dbReference type="EMBL" id="CP017560">
    <property type="protein sequence ID" value="AOV06551.1"/>
    <property type="molecule type" value="Genomic_DNA"/>
</dbReference>
<dbReference type="Proteomes" id="UP000185746">
    <property type="component" value="Chromosome"/>
</dbReference>
<dbReference type="RefSeq" id="WP_075526658.1">
    <property type="nucleotide sequence ID" value="NZ_CP017560.1"/>
</dbReference>